<keyword evidence="5 8" id="KW-1133">Transmembrane helix</keyword>
<gene>
    <name evidence="9" type="ORF">H9787_06730</name>
</gene>
<protein>
    <submittedName>
        <fullName evidence="9">V-type ATP synthase subunit I</fullName>
    </submittedName>
</protein>
<dbReference type="Gene3D" id="1.20.1460.20">
    <property type="match status" value="1"/>
</dbReference>
<comment type="subcellular location">
    <subcellularLocation>
        <location evidence="1">Membrane</location>
        <topology evidence="1">Multi-pass membrane protein</topology>
    </subcellularLocation>
</comment>
<accession>A0A9D2LJR3</accession>
<sequence>MAIVKMKRLRVVAMAARREELLRQLQRLGCVEIREPESAGEDWAGLLERESSRLAETRAALADVNTALSAVKKYADVREGLFPQRQAVTQTEFFSGEAASKARDASARVAELVQTAAQLQAEEGRLLAKQAALQPWKDLDLPLEQTGTAHTAFLLGVCPAAADLGALRQALGETASELLEISGDKQQRYCLLICHRADEEAALDVLRTRGFSVTAFQGLTGTPAENLRRLEGELAENRRRQEETTAALGKSGADWDTLRLYADRLRTDTALEEGNGNLLTDGTILFFEGWAPADRLAAVGNVLDQLDCAWEAKDPKADEYPDVPVRLRNNWFSRPLNMVTDMYALPVYGSLDPNPLMAPFFILFYGIMMADMGYGLLMLAMGLFLWKKKARGTMDYMGGLLVLCGISTFIVGALTGGFFGDFLSQLAKLIDPESTFALPYLFTPLTDTMAILVGSLVLGFLQILTGMVISFVKKARDGHIADGIWDEGTWWVIFLGGGLAVLGIGNVAGYPVVLILGIVMLVVGSGRNARGFGKVTSVFGAVYNGVTGYFSDIMSYSRLMALMLSGSIIASVFNQLGAVTGNVIAFVIISALGNALNFALNLLGCYVHDLRLQCLEFFNRFYESGGRPFRPLAYQTNYVDIKEEN</sequence>
<feature type="transmembrane region" description="Helical" evidence="8">
    <location>
        <begin position="398"/>
        <end position="419"/>
    </location>
</feature>
<dbReference type="Gene3D" id="3.30.70.2750">
    <property type="match status" value="1"/>
</dbReference>
<feature type="transmembrane region" description="Helical" evidence="8">
    <location>
        <begin position="559"/>
        <end position="577"/>
    </location>
</feature>
<dbReference type="GO" id="GO:0033179">
    <property type="term" value="C:proton-transporting V-type ATPase, V0 domain"/>
    <property type="evidence" value="ECO:0007669"/>
    <property type="project" value="InterPro"/>
</dbReference>
<dbReference type="Proteomes" id="UP000823824">
    <property type="component" value="Unassembled WGS sequence"/>
</dbReference>
<name>A0A9D2LJR3_9FIRM</name>
<dbReference type="PANTHER" id="PTHR11629:SF63">
    <property type="entry name" value="V-TYPE PROTON ATPASE SUBUNIT A"/>
    <property type="match status" value="1"/>
</dbReference>
<dbReference type="GO" id="GO:0016471">
    <property type="term" value="C:vacuolar proton-transporting V-type ATPase complex"/>
    <property type="evidence" value="ECO:0007669"/>
    <property type="project" value="TreeGrafter"/>
</dbReference>
<comment type="caution">
    <text evidence="9">The sequence shown here is derived from an EMBL/GenBank/DDBJ whole genome shotgun (WGS) entry which is preliminary data.</text>
</comment>
<dbReference type="GO" id="GO:0046961">
    <property type="term" value="F:proton-transporting ATPase activity, rotational mechanism"/>
    <property type="evidence" value="ECO:0007669"/>
    <property type="project" value="InterPro"/>
</dbReference>
<keyword evidence="4 8" id="KW-0812">Transmembrane</keyword>
<evidence type="ECO:0000256" key="5">
    <source>
        <dbReference type="ARBA" id="ARBA00022989"/>
    </source>
</evidence>
<reference evidence="9" key="1">
    <citation type="journal article" date="2021" name="PeerJ">
        <title>Extensive microbial diversity within the chicken gut microbiome revealed by metagenomics and culture.</title>
        <authorList>
            <person name="Gilroy R."/>
            <person name="Ravi A."/>
            <person name="Getino M."/>
            <person name="Pursley I."/>
            <person name="Horton D.L."/>
            <person name="Alikhan N.F."/>
            <person name="Baker D."/>
            <person name="Gharbi K."/>
            <person name="Hall N."/>
            <person name="Watson M."/>
            <person name="Adriaenssens E.M."/>
            <person name="Foster-Nyarko E."/>
            <person name="Jarju S."/>
            <person name="Secka A."/>
            <person name="Antonio M."/>
            <person name="Oren A."/>
            <person name="Chaudhuri R.R."/>
            <person name="La Ragione R."/>
            <person name="Hildebrand F."/>
            <person name="Pallen M.J."/>
        </authorList>
    </citation>
    <scope>NUCLEOTIDE SEQUENCE</scope>
    <source>
        <strain evidence="9">ChiBcec18-1249</strain>
    </source>
</reference>
<organism evidence="9 10">
    <name type="scientific">Candidatus Oscillibacter excrementigallinarum</name>
    <dbReference type="NCBI Taxonomy" id="2838716"/>
    <lineage>
        <taxon>Bacteria</taxon>
        <taxon>Bacillati</taxon>
        <taxon>Bacillota</taxon>
        <taxon>Clostridia</taxon>
        <taxon>Eubacteriales</taxon>
        <taxon>Oscillospiraceae</taxon>
        <taxon>Oscillibacter</taxon>
    </lineage>
</organism>
<dbReference type="GO" id="GO:0007035">
    <property type="term" value="P:vacuolar acidification"/>
    <property type="evidence" value="ECO:0007669"/>
    <property type="project" value="TreeGrafter"/>
</dbReference>
<evidence type="ECO:0000256" key="1">
    <source>
        <dbReference type="ARBA" id="ARBA00004141"/>
    </source>
</evidence>
<evidence type="ECO:0000256" key="4">
    <source>
        <dbReference type="ARBA" id="ARBA00022692"/>
    </source>
</evidence>
<keyword evidence="6" id="KW-0406">Ion transport</keyword>
<dbReference type="Pfam" id="PF01496">
    <property type="entry name" value="V_ATPase_I"/>
    <property type="match status" value="1"/>
</dbReference>
<dbReference type="InterPro" id="IPR002490">
    <property type="entry name" value="V-ATPase_116kDa_su"/>
</dbReference>
<evidence type="ECO:0000256" key="6">
    <source>
        <dbReference type="ARBA" id="ARBA00023065"/>
    </source>
</evidence>
<evidence type="ECO:0000256" key="7">
    <source>
        <dbReference type="ARBA" id="ARBA00023136"/>
    </source>
</evidence>
<evidence type="ECO:0000256" key="8">
    <source>
        <dbReference type="SAM" id="Phobius"/>
    </source>
</evidence>
<reference evidence="9" key="2">
    <citation type="submission" date="2021-04" db="EMBL/GenBank/DDBJ databases">
        <authorList>
            <person name="Gilroy R."/>
        </authorList>
    </citation>
    <scope>NUCLEOTIDE SEQUENCE</scope>
    <source>
        <strain evidence="9">ChiBcec18-1249</strain>
    </source>
</reference>
<dbReference type="PANTHER" id="PTHR11629">
    <property type="entry name" value="VACUOLAR PROTON ATPASES"/>
    <property type="match status" value="1"/>
</dbReference>
<evidence type="ECO:0000256" key="2">
    <source>
        <dbReference type="ARBA" id="ARBA00009904"/>
    </source>
</evidence>
<dbReference type="AlphaFoldDB" id="A0A9D2LJR3"/>
<feature type="transmembrane region" description="Helical" evidence="8">
    <location>
        <begin position="360"/>
        <end position="386"/>
    </location>
</feature>
<evidence type="ECO:0000256" key="3">
    <source>
        <dbReference type="ARBA" id="ARBA00022448"/>
    </source>
</evidence>
<keyword evidence="7 8" id="KW-0472">Membrane</keyword>
<proteinExistence type="inferred from homology"/>
<feature type="transmembrane region" description="Helical" evidence="8">
    <location>
        <begin position="449"/>
        <end position="472"/>
    </location>
</feature>
<evidence type="ECO:0000313" key="9">
    <source>
        <dbReference type="EMBL" id="HJB13390.1"/>
    </source>
</evidence>
<evidence type="ECO:0000313" key="10">
    <source>
        <dbReference type="Proteomes" id="UP000823824"/>
    </source>
</evidence>
<comment type="similarity">
    <text evidence="2">Belongs to the V-ATPase 116 kDa subunit family.</text>
</comment>
<dbReference type="GO" id="GO:0051117">
    <property type="term" value="F:ATPase binding"/>
    <property type="evidence" value="ECO:0007669"/>
    <property type="project" value="TreeGrafter"/>
</dbReference>
<dbReference type="EMBL" id="DWZJ01000055">
    <property type="protein sequence ID" value="HJB13390.1"/>
    <property type="molecule type" value="Genomic_DNA"/>
</dbReference>
<dbReference type="Gene3D" id="3.30.70.2170">
    <property type="match status" value="1"/>
</dbReference>
<keyword evidence="3" id="KW-0813">Transport</keyword>
<feature type="transmembrane region" description="Helical" evidence="8">
    <location>
        <begin position="583"/>
        <end position="603"/>
    </location>
</feature>